<organism evidence="9 10">
    <name type="scientific">Knufia fluminis</name>
    <dbReference type="NCBI Taxonomy" id="191047"/>
    <lineage>
        <taxon>Eukaryota</taxon>
        <taxon>Fungi</taxon>
        <taxon>Dikarya</taxon>
        <taxon>Ascomycota</taxon>
        <taxon>Pezizomycotina</taxon>
        <taxon>Eurotiomycetes</taxon>
        <taxon>Chaetothyriomycetidae</taxon>
        <taxon>Chaetothyriales</taxon>
        <taxon>Trichomeriaceae</taxon>
        <taxon>Knufia</taxon>
    </lineage>
</organism>
<keyword evidence="6" id="KW-0560">Oxidoreductase</keyword>
<keyword evidence="5" id="KW-0274">FAD</keyword>
<comment type="similarity">
    <text evidence="3">Belongs to the paxM FAD-dependent monooxygenase family.</text>
</comment>
<evidence type="ECO:0000313" key="10">
    <source>
        <dbReference type="Proteomes" id="UP001316803"/>
    </source>
</evidence>
<dbReference type="Pfam" id="PF13450">
    <property type="entry name" value="NAD_binding_8"/>
    <property type="match status" value="1"/>
</dbReference>
<sequence>MGDTLQHIRPSIPRISIIGAGISGLILACRLQNRKIPCKLYEARTVNTIGHNYAITLQWAAIKRLKKDKTFSKDDLTELRRKTAVDRAMGGNGRVSDHSVKNTLTFQAVDRDFRKWLLDHFTRQGGEVSWNHKLTAIRAGEGGSAELLFENQDSATCDLVVDAGGLKSPCFNYIAGTEPMPRLLPYATYYGTRKMSSEHFLKEYAHYFGTGNTVELGAELNSDAPFISLQKVHLGEAGDQNHEVELRWVYSRPAKAGSDPLYRPNRTPKEAKEIPHEFYDEILKSVRHYFSPTKRSMLQRVFDLNDMQNDRILNWHLRVRLPEGDYFLNNSQQKNYEVLPMGDAAHELPVVKSRGAVKALHDARRMARCISYRCWSEKHSTAEGYLSRHKAWYADTQAALQELRRIHGQEPLMADELADVIGHDLDEYEDIDADDALDEDYNSAETDFNTSEEEEAKL</sequence>
<evidence type="ECO:0008006" key="11">
    <source>
        <dbReference type="Google" id="ProtNLM"/>
    </source>
</evidence>
<reference evidence="9 10" key="1">
    <citation type="submission" date="2022-12" db="EMBL/GenBank/DDBJ databases">
        <title>Genomic features and morphological characterization of a novel Knufia sp. strain isolated from spacecraft assembly facility.</title>
        <authorList>
            <person name="Teixeira M."/>
            <person name="Chander A.M."/>
            <person name="Stajich J.E."/>
            <person name="Venkateswaran K."/>
        </authorList>
    </citation>
    <scope>NUCLEOTIDE SEQUENCE [LARGE SCALE GENOMIC DNA]</scope>
    <source>
        <strain evidence="9 10">FJI-L2-BK-P2</strain>
    </source>
</reference>
<keyword evidence="4" id="KW-0285">Flavoprotein</keyword>
<evidence type="ECO:0000256" key="5">
    <source>
        <dbReference type="ARBA" id="ARBA00022827"/>
    </source>
</evidence>
<keyword evidence="7" id="KW-0503">Monooxygenase</keyword>
<dbReference type="Proteomes" id="UP001316803">
    <property type="component" value="Unassembled WGS sequence"/>
</dbReference>
<evidence type="ECO:0000256" key="4">
    <source>
        <dbReference type="ARBA" id="ARBA00022630"/>
    </source>
</evidence>
<protein>
    <recommendedName>
        <fullName evidence="11">FAD-binding domain-containing protein</fullName>
    </recommendedName>
</protein>
<dbReference type="PANTHER" id="PTHR47178">
    <property type="entry name" value="MONOOXYGENASE, FAD-BINDING"/>
    <property type="match status" value="1"/>
</dbReference>
<gene>
    <name evidence="9" type="ORF">OHC33_000353</name>
</gene>
<feature type="compositionally biased region" description="Acidic residues" evidence="8">
    <location>
        <begin position="432"/>
        <end position="442"/>
    </location>
</feature>
<accession>A0AAN8EQ74</accession>
<dbReference type="InterPro" id="IPR036188">
    <property type="entry name" value="FAD/NAD-bd_sf"/>
</dbReference>
<evidence type="ECO:0000256" key="6">
    <source>
        <dbReference type="ARBA" id="ARBA00023002"/>
    </source>
</evidence>
<evidence type="ECO:0000256" key="7">
    <source>
        <dbReference type="ARBA" id="ARBA00023033"/>
    </source>
</evidence>
<evidence type="ECO:0000256" key="3">
    <source>
        <dbReference type="ARBA" id="ARBA00007992"/>
    </source>
</evidence>
<evidence type="ECO:0000256" key="2">
    <source>
        <dbReference type="ARBA" id="ARBA00005179"/>
    </source>
</evidence>
<evidence type="ECO:0000256" key="1">
    <source>
        <dbReference type="ARBA" id="ARBA00001974"/>
    </source>
</evidence>
<dbReference type="GO" id="GO:0004497">
    <property type="term" value="F:monooxygenase activity"/>
    <property type="evidence" value="ECO:0007669"/>
    <property type="project" value="UniProtKB-KW"/>
</dbReference>
<name>A0AAN8EQ74_9EURO</name>
<feature type="region of interest" description="Disordered" evidence="8">
    <location>
        <begin position="432"/>
        <end position="458"/>
    </location>
</feature>
<dbReference type="PANTHER" id="PTHR47178:SF4">
    <property type="entry name" value="FAD-DEPENDENT MONOOXYGENASE APTC"/>
    <property type="match status" value="1"/>
</dbReference>
<dbReference type="SUPFAM" id="SSF51905">
    <property type="entry name" value="FAD/NAD(P)-binding domain"/>
    <property type="match status" value="1"/>
</dbReference>
<comment type="pathway">
    <text evidence="2">Secondary metabolite biosynthesis.</text>
</comment>
<keyword evidence="10" id="KW-1185">Reference proteome</keyword>
<proteinExistence type="inferred from homology"/>
<dbReference type="Gene3D" id="3.50.50.60">
    <property type="entry name" value="FAD/NAD(P)-binding domain"/>
    <property type="match status" value="1"/>
</dbReference>
<comment type="cofactor">
    <cofactor evidence="1">
        <name>FAD</name>
        <dbReference type="ChEBI" id="CHEBI:57692"/>
    </cofactor>
</comment>
<dbReference type="AlphaFoldDB" id="A0AAN8EQ74"/>
<evidence type="ECO:0000256" key="8">
    <source>
        <dbReference type="SAM" id="MobiDB-lite"/>
    </source>
</evidence>
<evidence type="ECO:0000313" key="9">
    <source>
        <dbReference type="EMBL" id="KAK5958510.1"/>
    </source>
</evidence>
<dbReference type="EMBL" id="JAKLMC020000001">
    <property type="protein sequence ID" value="KAK5958510.1"/>
    <property type="molecule type" value="Genomic_DNA"/>
</dbReference>
<comment type="caution">
    <text evidence="9">The sequence shown here is derived from an EMBL/GenBank/DDBJ whole genome shotgun (WGS) entry which is preliminary data.</text>
</comment>